<evidence type="ECO:0000313" key="14">
    <source>
        <dbReference type="EMBL" id="EXJ88898.1"/>
    </source>
</evidence>
<dbReference type="PANTHER" id="PTHR21506">
    <property type="entry name" value="COMPONENT OF OLIGOMERIC GOLGI COMPLEX 6"/>
    <property type="match status" value="1"/>
</dbReference>
<dbReference type="InterPro" id="IPR048369">
    <property type="entry name" value="COG6_C"/>
</dbReference>
<name>W9Y8R7_9EURO</name>
<evidence type="ECO:0000256" key="8">
    <source>
        <dbReference type="ARBA" id="ARBA00031348"/>
    </source>
</evidence>
<dbReference type="RefSeq" id="XP_007730295.1">
    <property type="nucleotide sequence ID" value="XM_007732105.1"/>
</dbReference>
<dbReference type="GO" id="GO:0017119">
    <property type="term" value="C:Golgi transport complex"/>
    <property type="evidence" value="ECO:0007669"/>
    <property type="project" value="UniProtKB-UniRule"/>
</dbReference>
<dbReference type="Pfam" id="PF20653">
    <property type="entry name" value="COG6_C"/>
    <property type="match status" value="1"/>
</dbReference>
<keyword evidence="6 10" id="KW-0333">Golgi apparatus</keyword>
<comment type="function">
    <text evidence="9">Acts as a component of the peripheral membrane COG complex that is involved in intra-Golgi protein trafficking. COG is located at the cis-Golgi, and regulates tethering of retrograde intra-Golgi vesicles and possibly a number of other membrane trafficking events.</text>
</comment>
<dbReference type="InterPro" id="IPR010490">
    <property type="entry name" value="COG6"/>
</dbReference>
<dbReference type="OrthoDB" id="272987at2759"/>
<evidence type="ECO:0000256" key="7">
    <source>
        <dbReference type="ARBA" id="ARBA00023136"/>
    </source>
</evidence>
<comment type="similarity">
    <text evidence="2 10">Belongs to the COG6 family.</text>
</comment>
<dbReference type="PANTHER" id="PTHR21506:SF0">
    <property type="entry name" value="CONSERVED OLIGOMERIC GOLGI COMPLEX SUBUNIT 6"/>
    <property type="match status" value="1"/>
</dbReference>
<dbReference type="EMBL" id="AMGY01000002">
    <property type="protein sequence ID" value="EXJ88898.1"/>
    <property type="molecule type" value="Genomic_DNA"/>
</dbReference>
<dbReference type="GO" id="GO:0015031">
    <property type="term" value="P:protein transport"/>
    <property type="evidence" value="ECO:0007669"/>
    <property type="project" value="UniProtKB-KW"/>
</dbReference>
<evidence type="ECO:0000256" key="6">
    <source>
        <dbReference type="ARBA" id="ARBA00023034"/>
    </source>
</evidence>
<evidence type="ECO:0000259" key="12">
    <source>
        <dbReference type="Pfam" id="PF06419"/>
    </source>
</evidence>
<dbReference type="STRING" id="1182542.W9Y8R7"/>
<accession>W9Y8R7</accession>
<evidence type="ECO:0000256" key="1">
    <source>
        <dbReference type="ARBA" id="ARBA00004395"/>
    </source>
</evidence>
<organism evidence="14 15">
    <name type="scientific">Capronia epimyces CBS 606.96</name>
    <dbReference type="NCBI Taxonomy" id="1182542"/>
    <lineage>
        <taxon>Eukaryota</taxon>
        <taxon>Fungi</taxon>
        <taxon>Dikarya</taxon>
        <taxon>Ascomycota</taxon>
        <taxon>Pezizomycotina</taxon>
        <taxon>Eurotiomycetes</taxon>
        <taxon>Chaetothyriomycetidae</taxon>
        <taxon>Chaetothyriales</taxon>
        <taxon>Herpotrichiellaceae</taxon>
        <taxon>Capronia</taxon>
    </lineage>
</organism>
<evidence type="ECO:0000256" key="4">
    <source>
        <dbReference type="ARBA" id="ARBA00022448"/>
    </source>
</evidence>
<comment type="function">
    <text evidence="10">Acts as component of the peripheral membrane COG complex that is involved in intra-Golgi protein trafficking. COG is located at the cis-Golgi, and regulates tethering of retrograde intra-Golgi vesicles and possibly a number of other membrane trafficking events.</text>
</comment>
<dbReference type="GO" id="GO:0000139">
    <property type="term" value="C:Golgi membrane"/>
    <property type="evidence" value="ECO:0007669"/>
    <property type="project" value="UniProtKB-SubCell"/>
</dbReference>
<evidence type="ECO:0000256" key="3">
    <source>
        <dbReference type="ARBA" id="ARBA00020973"/>
    </source>
</evidence>
<keyword evidence="4 10" id="KW-0813">Transport</keyword>
<dbReference type="AlphaFoldDB" id="W9Y8R7"/>
<comment type="caution">
    <text evidence="14">The sequence shown here is derived from an EMBL/GenBank/DDBJ whole genome shotgun (WGS) entry which is preliminary data.</text>
</comment>
<evidence type="ECO:0000259" key="13">
    <source>
        <dbReference type="Pfam" id="PF20653"/>
    </source>
</evidence>
<dbReference type="Proteomes" id="UP000019478">
    <property type="component" value="Unassembled WGS sequence"/>
</dbReference>
<feature type="compositionally biased region" description="Low complexity" evidence="11">
    <location>
        <begin position="13"/>
        <end position="27"/>
    </location>
</feature>
<dbReference type="GeneID" id="19166095"/>
<evidence type="ECO:0000256" key="9">
    <source>
        <dbReference type="ARBA" id="ARBA00043873"/>
    </source>
</evidence>
<gene>
    <name evidence="14" type="ORF">A1O3_01962</name>
</gene>
<keyword evidence="5 10" id="KW-0653">Protein transport</keyword>
<feature type="domain" description="Conserved Oligomeric Golgi complex subunit 6 C-terminal" evidence="13">
    <location>
        <begin position="204"/>
        <end position="695"/>
    </location>
</feature>
<dbReference type="GO" id="GO:0006891">
    <property type="term" value="P:intra-Golgi vesicle-mediated transport"/>
    <property type="evidence" value="ECO:0007669"/>
    <property type="project" value="UniProtKB-UniRule"/>
</dbReference>
<comment type="subunit">
    <text evidence="10">Component of the conserved oligomeric Golgi complex.</text>
</comment>
<feature type="domain" description="Conserved oligomeric complex COG6 N-terminal" evidence="12">
    <location>
        <begin position="60"/>
        <end position="173"/>
    </location>
</feature>
<dbReference type="SMART" id="SM01087">
    <property type="entry name" value="COG6"/>
    <property type="match status" value="1"/>
</dbReference>
<dbReference type="InterPro" id="IPR048368">
    <property type="entry name" value="COG6_N"/>
</dbReference>
<evidence type="ECO:0000256" key="11">
    <source>
        <dbReference type="SAM" id="MobiDB-lite"/>
    </source>
</evidence>
<evidence type="ECO:0000256" key="5">
    <source>
        <dbReference type="ARBA" id="ARBA00022927"/>
    </source>
</evidence>
<evidence type="ECO:0000256" key="10">
    <source>
        <dbReference type="RuleBase" id="RU365075"/>
    </source>
</evidence>
<dbReference type="Pfam" id="PF06419">
    <property type="entry name" value="COG6_N"/>
    <property type="match status" value="1"/>
</dbReference>
<reference evidence="14 15" key="1">
    <citation type="submission" date="2013-03" db="EMBL/GenBank/DDBJ databases">
        <title>The Genome Sequence of Capronia epimyces CBS 606.96.</title>
        <authorList>
            <consortium name="The Broad Institute Genomics Platform"/>
            <person name="Cuomo C."/>
            <person name="de Hoog S."/>
            <person name="Gorbushina A."/>
            <person name="Walker B."/>
            <person name="Young S.K."/>
            <person name="Zeng Q."/>
            <person name="Gargeya S."/>
            <person name="Fitzgerald M."/>
            <person name="Haas B."/>
            <person name="Abouelleil A."/>
            <person name="Allen A.W."/>
            <person name="Alvarado L."/>
            <person name="Arachchi H.M."/>
            <person name="Berlin A.M."/>
            <person name="Chapman S.B."/>
            <person name="Gainer-Dewar J."/>
            <person name="Goldberg J."/>
            <person name="Griggs A."/>
            <person name="Gujja S."/>
            <person name="Hansen M."/>
            <person name="Howarth C."/>
            <person name="Imamovic A."/>
            <person name="Ireland A."/>
            <person name="Larimer J."/>
            <person name="McCowan C."/>
            <person name="Murphy C."/>
            <person name="Pearson M."/>
            <person name="Poon T.W."/>
            <person name="Priest M."/>
            <person name="Roberts A."/>
            <person name="Saif S."/>
            <person name="Shea T."/>
            <person name="Sisk P."/>
            <person name="Sykes S."/>
            <person name="Wortman J."/>
            <person name="Nusbaum C."/>
            <person name="Birren B."/>
        </authorList>
    </citation>
    <scope>NUCLEOTIDE SEQUENCE [LARGE SCALE GENOMIC DNA]</scope>
    <source>
        <strain evidence="14 15">CBS 606.96</strain>
    </source>
</reference>
<evidence type="ECO:0000313" key="15">
    <source>
        <dbReference type="Proteomes" id="UP000019478"/>
    </source>
</evidence>
<keyword evidence="7 10" id="KW-0472">Membrane</keyword>
<proteinExistence type="inferred from homology"/>
<feature type="region of interest" description="Disordered" evidence="11">
    <location>
        <begin position="1"/>
        <end position="33"/>
    </location>
</feature>
<keyword evidence="15" id="KW-1185">Reference proteome</keyword>
<dbReference type="eggNOG" id="KOG3758">
    <property type="taxonomic scope" value="Eukaryota"/>
</dbReference>
<protein>
    <recommendedName>
        <fullName evidence="3 10">Conserved oligomeric Golgi complex subunit 6</fullName>
        <shortName evidence="10">COG complex subunit 6</shortName>
    </recommendedName>
    <alternativeName>
        <fullName evidence="8 10">Component of oligomeric Golgi complex 6</fullName>
    </alternativeName>
</protein>
<sequence length="696" mass="76520">MATQYFGSLDGLTSTGPDSPTTPGTDGASSKRTNALSTKLATVLSSSYADYEIRDALRLLDRRDVHNDEETRRTLKSNAQKEVIDCNAKIVDDFGQVAEQLQRVGAMIATLNETCAAMREHIIAAKHESDPVLEEASTLISRKQETETKQQLLNAFTAHFLVSTADLNALTSSAEPLDDQFFAVLARVKQIHRDCEILLGYENQRLGLEVMEQTARHLDAGFKKLYTWIQREFKALDLEDPHISGSIRRGLRVLSERPTLFQNCLDFFAEARQSTLADAFQAALTGSAGAAKAIEFSTHEPLRYVGDMLAWVHSAAVSEKEALEGLFVSDADKISKGLSAGRASEPWARISRARRTKDVVFDGRRALSDLISRNLASVCETLKSRIDVAIRSSADPVVAFKIFNLLDFYRNIFTKLLGAESSLSKAIGTLQSSTLAHFEAMMEEQTTAATADNTPSTDLAPPAFLTTALTQFSEVARARGPQMSETELERLFAAVLSGILTACAEAAVQIPDVRRSTIYRLNYMGAMRSTLASVSAQVPPAQVPLERATSEVRSLHHQLVDHLSTTLLEDSGVRDLMQEIDARRSHDAQARRAWAADHLDEAAQRLDDFLASALMDAQEGLKNLLDRTLAKDVVSEAVERFCTEFDELEGILEIMNTEHVGADADQGVGNDHVNGQAVSIRDRYPRTSTEVRALLS</sequence>
<comment type="subcellular location">
    <subcellularLocation>
        <location evidence="1 10">Golgi apparatus membrane</location>
        <topology evidence="1 10">Peripheral membrane protein</topology>
    </subcellularLocation>
</comment>
<dbReference type="HOGENOM" id="CLU_011361_1_0_1"/>
<evidence type="ECO:0000256" key="2">
    <source>
        <dbReference type="ARBA" id="ARBA00011023"/>
    </source>
</evidence>